<sequence length="300" mass="35202">MKNFLVGPFGFLISEQQRILRPSVTAPLWYCEDPTCNSAHVVKLSSGTCLVENVMDFLQENMKTFEGDLTDTKINNLKQLIRKTIAYHEDMHLEDLPWLLANSFHEIELKVILSELFRKYSKKIRGKLQKWQTDSERWRNSNEQVISTLSKSECLQLILLLGDNEITETIELLIEGNKITIPSTEIRESSPRRITYGWLELICECSDKGIRSIDKRNINQIAFSRIKYLIRNIYMQEPSILEWKLRSIKESNTDTKLDRYLIEKDPSVVVRELILDSKEHTEKCFSYLKFGYFYYPDGVK</sequence>
<dbReference type="OrthoDB" id="5174398at2"/>
<gene>
    <name evidence="1" type="ORF">B9T62_36180</name>
</gene>
<dbReference type="KEGG" id="pdh:B9T62_36180"/>
<dbReference type="AlphaFoldDB" id="A0A2Z2KMQ3"/>
<dbReference type="Proteomes" id="UP000249890">
    <property type="component" value="Chromosome"/>
</dbReference>
<organism evidence="1 2">
    <name type="scientific">Paenibacillus donghaensis</name>
    <dbReference type="NCBI Taxonomy" id="414771"/>
    <lineage>
        <taxon>Bacteria</taxon>
        <taxon>Bacillati</taxon>
        <taxon>Bacillota</taxon>
        <taxon>Bacilli</taxon>
        <taxon>Bacillales</taxon>
        <taxon>Paenibacillaceae</taxon>
        <taxon>Paenibacillus</taxon>
    </lineage>
</organism>
<reference evidence="1 2" key="1">
    <citation type="submission" date="2017-06" db="EMBL/GenBank/DDBJ databases">
        <title>Complete genome sequence of Paenibacillus donghaensis KCTC 13049T isolated from East Sea sediment, South Korea.</title>
        <authorList>
            <person name="Jung B.K."/>
            <person name="Hong S.-J."/>
            <person name="Shin J.-H."/>
        </authorList>
    </citation>
    <scope>NUCLEOTIDE SEQUENCE [LARGE SCALE GENOMIC DNA]</scope>
    <source>
        <strain evidence="1 2">KCTC 13049</strain>
    </source>
</reference>
<proteinExistence type="predicted"/>
<protein>
    <submittedName>
        <fullName evidence="1">Uncharacterized protein</fullName>
    </submittedName>
</protein>
<evidence type="ECO:0000313" key="1">
    <source>
        <dbReference type="EMBL" id="ASA25695.1"/>
    </source>
</evidence>
<name>A0A2Z2KMQ3_9BACL</name>
<evidence type="ECO:0000313" key="2">
    <source>
        <dbReference type="Proteomes" id="UP000249890"/>
    </source>
</evidence>
<accession>A0A2Z2KMQ3</accession>
<dbReference type="EMBL" id="CP021780">
    <property type="protein sequence ID" value="ASA25695.1"/>
    <property type="molecule type" value="Genomic_DNA"/>
</dbReference>
<dbReference type="RefSeq" id="WP_087919656.1">
    <property type="nucleotide sequence ID" value="NZ_CP021780.1"/>
</dbReference>
<keyword evidence="2" id="KW-1185">Reference proteome</keyword>